<dbReference type="SUPFAM" id="SSF55447">
    <property type="entry name" value="CO dehydrogenase flavoprotein C-terminal domain-like"/>
    <property type="match status" value="1"/>
</dbReference>
<dbReference type="Pfam" id="PF00941">
    <property type="entry name" value="FAD_binding_5"/>
    <property type="match status" value="1"/>
</dbReference>
<keyword evidence="6" id="KW-1185">Reference proteome</keyword>
<dbReference type="Pfam" id="PF03450">
    <property type="entry name" value="CO_deh_flav_C"/>
    <property type="match status" value="1"/>
</dbReference>
<name>A0A1W2AX93_9BACT</name>
<dbReference type="RefSeq" id="WP_084068069.1">
    <property type="nucleotide sequence ID" value="NZ_FWXY01000006.1"/>
</dbReference>
<evidence type="ECO:0000256" key="1">
    <source>
        <dbReference type="ARBA" id="ARBA00022630"/>
    </source>
</evidence>
<dbReference type="InterPro" id="IPR002346">
    <property type="entry name" value="Mopterin_DH_FAD-bd"/>
</dbReference>
<dbReference type="Gene3D" id="3.30.465.10">
    <property type="match status" value="1"/>
</dbReference>
<evidence type="ECO:0000259" key="4">
    <source>
        <dbReference type="PROSITE" id="PS51387"/>
    </source>
</evidence>
<keyword evidence="2" id="KW-0274">FAD</keyword>
<dbReference type="Gene3D" id="3.30.390.50">
    <property type="entry name" value="CO dehydrogenase flavoprotein, C-terminal domain"/>
    <property type="match status" value="1"/>
</dbReference>
<dbReference type="FunFam" id="3.30.465.10:FF:000017">
    <property type="entry name" value="Xanthine dehydrogenase, FAD binding subunit"/>
    <property type="match status" value="1"/>
</dbReference>
<dbReference type="InterPro" id="IPR051312">
    <property type="entry name" value="Diverse_Substr_Oxidored"/>
</dbReference>
<gene>
    <name evidence="5" type="ORF">SAMN02746065_106122</name>
</gene>
<dbReference type="PANTHER" id="PTHR42659:SF2">
    <property type="entry name" value="XANTHINE DEHYDROGENASE SUBUNIT C-RELATED"/>
    <property type="match status" value="1"/>
</dbReference>
<accession>A0A1W2AX93</accession>
<keyword evidence="1" id="KW-0285">Flavoprotein</keyword>
<dbReference type="InterPro" id="IPR036683">
    <property type="entry name" value="CO_DH_flav_C_dom_sf"/>
</dbReference>
<keyword evidence="3" id="KW-0560">Oxidoreductase</keyword>
<evidence type="ECO:0000256" key="3">
    <source>
        <dbReference type="ARBA" id="ARBA00023002"/>
    </source>
</evidence>
<dbReference type="STRING" id="1121400.SAMN02746065_106122"/>
<dbReference type="OrthoDB" id="9783813at2"/>
<dbReference type="SMART" id="SM01092">
    <property type="entry name" value="CO_deh_flav_C"/>
    <property type="match status" value="1"/>
</dbReference>
<dbReference type="SUPFAM" id="SSF56176">
    <property type="entry name" value="FAD-binding/transporter-associated domain-like"/>
    <property type="match status" value="1"/>
</dbReference>
<proteinExistence type="predicted"/>
<dbReference type="InterPro" id="IPR005107">
    <property type="entry name" value="CO_DH_flav_C"/>
</dbReference>
<dbReference type="GO" id="GO:0016491">
    <property type="term" value="F:oxidoreductase activity"/>
    <property type="evidence" value="ECO:0007669"/>
    <property type="project" value="UniProtKB-KW"/>
</dbReference>
<sequence>MKNFVGSRALPDLVYHCPENMNALMALFDTIQGEYKIVAGCTDFIPAVRGGRWSFNDGLSLIDIKKIDELNFIKETDGIVTIGAVTPLSTIMSSDIVQKHAPGLCHAMSTMASPQVRNVGTMGGNIAMSSPAGDTVPSLLALGASVIIKGKQEEKKVALDQFFTGPGKNIMASNEVLKAIEFPALKADESVHFQKIGTRDAVIISIVSAASFLKVENGVCKAARIALGSVAPTPIRVPKAEAFLKNKPATREVLAQCAELVAREISPITDLRASADYRRDLSETLSRRTLMACLDDLNP</sequence>
<reference evidence="5 6" key="1">
    <citation type="submission" date="2017-04" db="EMBL/GenBank/DDBJ databases">
        <authorList>
            <person name="Afonso C.L."/>
            <person name="Miller P.J."/>
            <person name="Scott M.A."/>
            <person name="Spackman E."/>
            <person name="Goraichik I."/>
            <person name="Dimitrov K.M."/>
            <person name="Suarez D.L."/>
            <person name="Swayne D.E."/>
        </authorList>
    </citation>
    <scope>NUCLEOTIDE SEQUENCE [LARGE SCALE GENOMIC DNA]</scope>
    <source>
        <strain evidence="5 6">DSM 3385</strain>
    </source>
</reference>
<evidence type="ECO:0000313" key="5">
    <source>
        <dbReference type="EMBL" id="SMC65160.1"/>
    </source>
</evidence>
<dbReference type="EMBL" id="FWXY01000006">
    <property type="protein sequence ID" value="SMC65160.1"/>
    <property type="molecule type" value="Genomic_DNA"/>
</dbReference>
<evidence type="ECO:0000256" key="2">
    <source>
        <dbReference type="ARBA" id="ARBA00022827"/>
    </source>
</evidence>
<organism evidence="5 6">
    <name type="scientific">Desulfocicer vacuolatum DSM 3385</name>
    <dbReference type="NCBI Taxonomy" id="1121400"/>
    <lineage>
        <taxon>Bacteria</taxon>
        <taxon>Pseudomonadati</taxon>
        <taxon>Thermodesulfobacteriota</taxon>
        <taxon>Desulfobacteria</taxon>
        <taxon>Desulfobacterales</taxon>
        <taxon>Desulfobacteraceae</taxon>
        <taxon>Desulfocicer</taxon>
    </lineage>
</organism>
<dbReference type="GO" id="GO:0071949">
    <property type="term" value="F:FAD binding"/>
    <property type="evidence" value="ECO:0007669"/>
    <property type="project" value="InterPro"/>
</dbReference>
<dbReference type="Proteomes" id="UP000192418">
    <property type="component" value="Unassembled WGS sequence"/>
</dbReference>
<dbReference type="PANTHER" id="PTHR42659">
    <property type="entry name" value="XANTHINE DEHYDROGENASE SUBUNIT C-RELATED"/>
    <property type="match status" value="1"/>
</dbReference>
<dbReference type="InterPro" id="IPR036318">
    <property type="entry name" value="FAD-bd_PCMH-like_sf"/>
</dbReference>
<evidence type="ECO:0000313" key="6">
    <source>
        <dbReference type="Proteomes" id="UP000192418"/>
    </source>
</evidence>
<protein>
    <submittedName>
        <fullName evidence="5">Carbon-monoxide dehydrogenase medium subunit</fullName>
    </submittedName>
</protein>
<dbReference type="PROSITE" id="PS51387">
    <property type="entry name" value="FAD_PCMH"/>
    <property type="match status" value="1"/>
</dbReference>
<dbReference type="AlphaFoldDB" id="A0A1W2AX93"/>
<feature type="domain" description="FAD-binding PCMH-type" evidence="4">
    <location>
        <begin position="7"/>
        <end position="187"/>
    </location>
</feature>
<dbReference type="InterPro" id="IPR016169">
    <property type="entry name" value="FAD-bd_PCMH_sub2"/>
</dbReference>
<dbReference type="InterPro" id="IPR016166">
    <property type="entry name" value="FAD-bd_PCMH"/>
</dbReference>